<feature type="transmembrane region" description="Helical" evidence="2">
    <location>
        <begin position="710"/>
        <end position="731"/>
    </location>
</feature>
<keyword evidence="2" id="KW-1133">Transmembrane helix</keyword>
<dbReference type="Proteomes" id="UP000641932">
    <property type="component" value="Unassembled WGS sequence"/>
</dbReference>
<keyword evidence="4" id="KW-1185">Reference proteome</keyword>
<accession>A0A918E2E5</accession>
<feature type="region of interest" description="Disordered" evidence="1">
    <location>
        <begin position="235"/>
        <end position="257"/>
    </location>
</feature>
<protein>
    <recommendedName>
        <fullName evidence="5">NACHT domain-containing protein</fullName>
    </recommendedName>
</protein>
<reference evidence="3" key="2">
    <citation type="submission" date="2020-09" db="EMBL/GenBank/DDBJ databases">
        <authorList>
            <person name="Sun Q."/>
            <person name="Zhou Y."/>
        </authorList>
    </citation>
    <scope>NUCLEOTIDE SEQUENCE</scope>
    <source>
        <strain evidence="3">CGMCC 4.7201</strain>
    </source>
</reference>
<evidence type="ECO:0000256" key="1">
    <source>
        <dbReference type="SAM" id="MobiDB-lite"/>
    </source>
</evidence>
<comment type="caution">
    <text evidence="3">The sequence shown here is derived from an EMBL/GenBank/DDBJ whole genome shotgun (WGS) entry which is preliminary data.</text>
</comment>
<feature type="transmembrane region" description="Helical" evidence="2">
    <location>
        <begin position="590"/>
        <end position="612"/>
    </location>
</feature>
<feature type="region of interest" description="Disordered" evidence="1">
    <location>
        <begin position="1"/>
        <end position="21"/>
    </location>
</feature>
<evidence type="ECO:0000313" key="3">
    <source>
        <dbReference type="EMBL" id="GGO99291.1"/>
    </source>
</evidence>
<organism evidence="3 4">
    <name type="scientific">Wenjunlia tyrosinilytica</name>
    <dbReference type="NCBI Taxonomy" id="1544741"/>
    <lineage>
        <taxon>Bacteria</taxon>
        <taxon>Bacillati</taxon>
        <taxon>Actinomycetota</taxon>
        <taxon>Actinomycetes</taxon>
        <taxon>Kitasatosporales</taxon>
        <taxon>Streptomycetaceae</taxon>
        <taxon>Wenjunlia</taxon>
    </lineage>
</organism>
<dbReference type="SUPFAM" id="SSF52540">
    <property type="entry name" value="P-loop containing nucleoside triphosphate hydrolases"/>
    <property type="match status" value="1"/>
</dbReference>
<sequence>MAERQGRGGRRTPGIDRPGSDGPWADLARLLYDELYKPAGRPTLADIAKQAHISVGWVNYILKGQRPSTWQTGKGVVAALKGKPDDWEPRWAKAERRHEEGRRAGKFPPLPWVEDDSERPTKESLGVGDWQRPRRATWRWARSMAWTLLGLLGITTAAGLVAWRQDKVGFAAAGLALAVELAAAAAWQQQHRHRANSSLRRRQVMIKHVLFRAEETLSHRGKNLYLHPRFTRLTDEPGTRRDRRRHRRSSGPHAIREPVAEDTTLRELFGSAAESLVLIGDSGLGKTTQLATLARELSLEALKQIEEIDTGQRHKPPVIPLLLSLARYRGQPLHDWIADEVRIAYDGISTEITRAWLAEDAILPLLDGLDRVPEEHRYACAEEIRQFREQCTGVVVTCRERDYGLAKTIRALQYIELGKPDRHQVQAYLTTHADALADVRAALEADRNLWGLLQSPLMLNIISHTYAHRPATELRDPGTPEQRLSRILDAYVRRMLDHRSTSYQDRETLQWLTWLARTLTARGEHVLYLDRIDPTWVPRAVGDPWDTVGGIRGRRYSALWNLLTLDGLVERLEGGQGGGRRNSPPGRWSVDAITIGLIAGIAVLLGAVFLAATGTLTEPDLLGIAAFLFIASGRLWGSVLEHLLIKGVNPVERVTWTWQWRSSTTDNYKNIVSTDFKHLTMFHVITNAMQVFFIFVSMGTVSAHPDDLSAIAFFFAAALGCAELFISDRLIPHITEHRAQPNEGIRRSARYCAISAICFGLTAGVLTAGITMLSDDTTTPGRMALTGLIVGTYIGLSRGLGLGGYAVLRHIVMRVLLARSGSAPLRYKHFLHDSEIRILLRRSGSGFIFPHQLLLEHFDIPYESLLARVHGDCPTAHMGENAGPRS</sequence>
<feature type="compositionally biased region" description="Basic residues" evidence="1">
    <location>
        <begin position="241"/>
        <end position="250"/>
    </location>
</feature>
<name>A0A918E2E5_9ACTN</name>
<dbReference type="AlphaFoldDB" id="A0A918E2E5"/>
<dbReference type="EMBL" id="BMMS01000044">
    <property type="protein sequence ID" value="GGO99291.1"/>
    <property type="molecule type" value="Genomic_DNA"/>
</dbReference>
<keyword evidence="2" id="KW-0472">Membrane</keyword>
<dbReference type="InterPro" id="IPR027417">
    <property type="entry name" value="P-loop_NTPase"/>
</dbReference>
<feature type="compositionally biased region" description="Basic and acidic residues" evidence="1">
    <location>
        <begin position="94"/>
        <end position="103"/>
    </location>
</feature>
<keyword evidence="2" id="KW-0812">Transmembrane</keyword>
<dbReference type="Gene3D" id="3.40.50.300">
    <property type="entry name" value="P-loop containing nucleotide triphosphate hydrolases"/>
    <property type="match status" value="1"/>
</dbReference>
<feature type="transmembrane region" description="Helical" evidence="2">
    <location>
        <begin position="751"/>
        <end position="773"/>
    </location>
</feature>
<evidence type="ECO:0008006" key="5">
    <source>
        <dbReference type="Google" id="ProtNLM"/>
    </source>
</evidence>
<proteinExistence type="predicted"/>
<feature type="transmembrane region" description="Helical" evidence="2">
    <location>
        <begin position="624"/>
        <end position="645"/>
    </location>
</feature>
<feature type="transmembrane region" description="Helical" evidence="2">
    <location>
        <begin position="144"/>
        <end position="163"/>
    </location>
</feature>
<evidence type="ECO:0000256" key="2">
    <source>
        <dbReference type="SAM" id="Phobius"/>
    </source>
</evidence>
<feature type="transmembrane region" description="Helical" evidence="2">
    <location>
        <begin position="169"/>
        <end position="187"/>
    </location>
</feature>
<dbReference type="CDD" id="cd00267">
    <property type="entry name" value="ABC_ATPase"/>
    <property type="match status" value="1"/>
</dbReference>
<feature type="region of interest" description="Disordered" evidence="1">
    <location>
        <begin position="94"/>
        <end position="127"/>
    </location>
</feature>
<evidence type="ECO:0000313" key="4">
    <source>
        <dbReference type="Proteomes" id="UP000641932"/>
    </source>
</evidence>
<feature type="transmembrane region" description="Helical" evidence="2">
    <location>
        <begin position="785"/>
        <end position="808"/>
    </location>
</feature>
<gene>
    <name evidence="3" type="ORF">GCM10012280_65410</name>
</gene>
<reference evidence="3" key="1">
    <citation type="journal article" date="2014" name="Int. J. Syst. Evol. Microbiol.">
        <title>Complete genome sequence of Corynebacterium casei LMG S-19264T (=DSM 44701T), isolated from a smear-ripened cheese.</title>
        <authorList>
            <consortium name="US DOE Joint Genome Institute (JGI-PGF)"/>
            <person name="Walter F."/>
            <person name="Albersmeier A."/>
            <person name="Kalinowski J."/>
            <person name="Ruckert C."/>
        </authorList>
    </citation>
    <scope>NUCLEOTIDE SEQUENCE</scope>
    <source>
        <strain evidence="3">CGMCC 4.7201</strain>
    </source>
</reference>
<feature type="transmembrane region" description="Helical" evidence="2">
    <location>
        <begin position="679"/>
        <end position="698"/>
    </location>
</feature>